<evidence type="ECO:0000313" key="5">
    <source>
        <dbReference type="Proteomes" id="UP000435036"/>
    </source>
</evidence>
<dbReference type="Proteomes" id="UP000435036">
    <property type="component" value="Unassembled WGS sequence"/>
</dbReference>
<dbReference type="EMBL" id="WSQA01000007">
    <property type="protein sequence ID" value="MVZ62518.1"/>
    <property type="molecule type" value="Genomic_DNA"/>
</dbReference>
<dbReference type="OrthoDB" id="1097347at2"/>
<dbReference type="RefSeq" id="WP_160369247.1">
    <property type="nucleotide sequence ID" value="NZ_WSQA01000007.1"/>
</dbReference>
<dbReference type="PANTHER" id="PTHR30273">
    <property type="entry name" value="PERIPLASMIC SIGNAL SENSOR AND SIGMA FACTOR ACTIVATOR FECR-RELATED"/>
    <property type="match status" value="1"/>
</dbReference>
<dbReference type="Pfam" id="PF04773">
    <property type="entry name" value="FecR"/>
    <property type="match status" value="1"/>
</dbReference>
<evidence type="ECO:0000256" key="1">
    <source>
        <dbReference type="SAM" id="Phobius"/>
    </source>
</evidence>
<dbReference type="PANTHER" id="PTHR30273:SF2">
    <property type="entry name" value="PROTEIN FECR"/>
    <property type="match status" value="1"/>
</dbReference>
<dbReference type="Gene3D" id="3.55.50.30">
    <property type="match status" value="1"/>
</dbReference>
<dbReference type="Pfam" id="PF16344">
    <property type="entry name" value="FecR_C"/>
    <property type="match status" value="1"/>
</dbReference>
<dbReference type="InterPro" id="IPR006860">
    <property type="entry name" value="FecR"/>
</dbReference>
<organism evidence="4 5">
    <name type="scientific">Sphingobacterium humi</name>
    <dbReference type="NCBI Taxonomy" id="1796905"/>
    <lineage>
        <taxon>Bacteria</taxon>
        <taxon>Pseudomonadati</taxon>
        <taxon>Bacteroidota</taxon>
        <taxon>Sphingobacteriia</taxon>
        <taxon>Sphingobacteriales</taxon>
        <taxon>Sphingobacteriaceae</taxon>
        <taxon>Sphingobacterium</taxon>
    </lineage>
</organism>
<protein>
    <submittedName>
        <fullName evidence="4">DUF4974 domain-containing protein</fullName>
    </submittedName>
</protein>
<dbReference type="InterPro" id="IPR012373">
    <property type="entry name" value="Ferrdict_sens_TM"/>
</dbReference>
<sequence length="377" mass="43039">MQSSFINAIIKMLSGKSNQQESNDIDNKLAEEFNRTDWPNKYGDPDDIQQRLIHKIEEHLNAENSLQPHLIKRIFNNKAFIKIAATVIIFLFIGLHIFKHEAQQFVNNIIHSNSSNPIVGLSTNFNDSINIAEMEVGQTYSSDYFSIKKIDKQHFNYQPGSTSLNKLIIKIATGNNQAYTINLEDGSQVTLNSNSEITFPSHFEADKREVKAAGELYFVVAKRSHQPFTVSAKDIIAEVKGTSFVFNTNSKTNKPFIALVEGSLEMKAKDEKILLKPGEKGVLESKKLQVDPFDEEQILAFTNNLFLFQDEPISHILQDIASWYDMELEMKGTGWEDIRFTIRISKENSIAQVIDILELTNDIEVNIKERRLIVRKR</sequence>
<name>A0A6N8L2Z5_9SPHI</name>
<dbReference type="Gene3D" id="2.60.120.1440">
    <property type="match status" value="1"/>
</dbReference>
<evidence type="ECO:0000259" key="2">
    <source>
        <dbReference type="Pfam" id="PF04773"/>
    </source>
</evidence>
<gene>
    <name evidence="4" type="ORF">GQF63_10825</name>
</gene>
<reference evidence="4 5" key="1">
    <citation type="submission" date="2019-12" db="EMBL/GenBank/DDBJ databases">
        <authorList>
            <person name="Dong K."/>
        </authorList>
    </citation>
    <scope>NUCLEOTIDE SEQUENCE [LARGE SCALE GENOMIC DNA]</scope>
    <source>
        <strain evidence="4 5">JCM 31225</strain>
    </source>
</reference>
<proteinExistence type="predicted"/>
<evidence type="ECO:0000259" key="3">
    <source>
        <dbReference type="Pfam" id="PF16344"/>
    </source>
</evidence>
<dbReference type="InterPro" id="IPR032508">
    <property type="entry name" value="FecR_C"/>
</dbReference>
<accession>A0A6N8L2Z5</accession>
<evidence type="ECO:0000313" key="4">
    <source>
        <dbReference type="EMBL" id="MVZ62518.1"/>
    </source>
</evidence>
<keyword evidence="1" id="KW-0472">Membrane</keyword>
<dbReference type="GO" id="GO:0016989">
    <property type="term" value="F:sigma factor antagonist activity"/>
    <property type="evidence" value="ECO:0007669"/>
    <property type="project" value="TreeGrafter"/>
</dbReference>
<comment type="caution">
    <text evidence="4">The sequence shown here is derived from an EMBL/GenBank/DDBJ whole genome shotgun (WGS) entry which is preliminary data.</text>
</comment>
<feature type="transmembrane region" description="Helical" evidence="1">
    <location>
        <begin position="79"/>
        <end position="98"/>
    </location>
</feature>
<feature type="domain" description="FecR protein" evidence="2">
    <location>
        <begin position="170"/>
        <end position="263"/>
    </location>
</feature>
<keyword evidence="1" id="KW-0812">Transmembrane</keyword>
<keyword evidence="5" id="KW-1185">Reference proteome</keyword>
<keyword evidence="1" id="KW-1133">Transmembrane helix</keyword>
<feature type="domain" description="Protein FecR C-terminal" evidence="3">
    <location>
        <begin position="306"/>
        <end position="374"/>
    </location>
</feature>
<dbReference type="AlphaFoldDB" id="A0A6N8L2Z5"/>